<keyword evidence="9 12" id="KW-0119">Carbohydrate metabolism</keyword>
<reference evidence="17" key="1">
    <citation type="submission" date="2009-09" db="EMBL/GenBank/DDBJ databases">
        <title>The complete genome of Nakamurella multipartita DSM 44233.</title>
        <authorList>
            <consortium name="US DOE Joint Genome Institute (JGI-PGF)"/>
            <person name="Lucas S."/>
            <person name="Copeland A."/>
            <person name="Lapidus A."/>
            <person name="Glavina del Rio T."/>
            <person name="Dalin E."/>
            <person name="Tice H."/>
            <person name="Bruce D."/>
            <person name="Goodwin L."/>
            <person name="Pitluck S."/>
            <person name="Kyrpides N."/>
            <person name="Mavromatis K."/>
            <person name="Ivanova N."/>
            <person name="Ovchinnikova G."/>
            <person name="Sims D."/>
            <person name="Meincke L."/>
            <person name="Brettin T."/>
            <person name="Detter J.C."/>
            <person name="Han C."/>
            <person name="Larimer F."/>
            <person name="Land M."/>
            <person name="Hauser L."/>
            <person name="Markowitz V."/>
            <person name="Cheng J.-F."/>
            <person name="Hugenholtz P."/>
            <person name="Woyke T."/>
            <person name="Wu D."/>
            <person name="Klenk H.-P."/>
            <person name="Eisen J.A."/>
        </authorList>
    </citation>
    <scope>NUCLEOTIDE SEQUENCE [LARGE SCALE GENOMIC DNA]</scope>
    <source>
        <strain evidence="17">ATCC 700099 / DSM 44233 / CIP 104796 / JCM 9543 / NBRC 105858 / Y-104</strain>
    </source>
</reference>
<evidence type="ECO:0000256" key="7">
    <source>
        <dbReference type="ARBA" id="ARBA00022801"/>
    </source>
</evidence>
<dbReference type="AlphaFoldDB" id="C8XC68"/>
<evidence type="ECO:0000256" key="8">
    <source>
        <dbReference type="ARBA" id="ARBA00022837"/>
    </source>
</evidence>
<keyword evidence="10 12" id="KW-0326">Glycosidase</keyword>
<dbReference type="Proteomes" id="UP000002218">
    <property type="component" value="Chromosome"/>
</dbReference>
<dbReference type="PANTHER" id="PTHR43447">
    <property type="entry name" value="ALPHA-AMYLASE"/>
    <property type="match status" value="1"/>
</dbReference>
<sequence precursor="true">MTRPALRRLGTVALAATLAVTINQVVAPAAAAETTSVTVAGSFDQEIGCADDWQPACAAAHLDKQPNGQFAKTLTIPDSGSGATSYGYKFATNDSWNNPNFGLRGGSGDIALPIPAGGQNVTFVFDPVSNLGSDSINSAAISGTFQRQLGCAADNTLSCPQSWLYDDDHDGVFTLVTGAIAPGSYTVSAATLGSSSGSAPVTFTVPAAGGGATTTISFDPKAGAPTVSVVPLVQPAPATFSHPTAKRGDVVANLFEWNWKSVSTECQTVLGPAGYGAVQVAPPQNSINNPDGGGHPWWEVYQPVSYSLNSRMGSEDDFKAMVKTCRAAGVQVIVDTVINHMTGQGSTSYDPATTGWTHTNYPGLYSAADFHTSPADCPEASNTIDDFNDYRQVTQCQLVGLADLRTESDAVRTQIAGYLNKLLSYGVTGFRVDAAKHIGQADLAAIVKKLNRTVDGKRPYIALEVPPGGPGKLTPFAFQDQGNLLGFDFATQVKAAFTSNLTDLTVFGEDAGLLPSDHSLVFVQNHDTERDGTTLSYKNGPTNTLATEFMLAYGYGRAEVYSGFVFANKDDSPPADANGFVTDANCDNGWACTHRSRGVANLVDFHNFVGDAPVRNVDDDGVNLLAFSRGNKGWIALNNHDTPQTRTFSTGLLPGVYCDVIHGTYSQASRGKSCDGPTVTVGSSGKATVTVPAKDAVAFSAGNRVGR</sequence>
<dbReference type="CAZy" id="GH13">
    <property type="family name" value="Glycoside Hydrolase Family 13"/>
</dbReference>
<evidence type="ECO:0000256" key="13">
    <source>
        <dbReference type="SAM" id="SignalP"/>
    </source>
</evidence>
<dbReference type="InParanoid" id="C8XC68"/>
<protein>
    <recommendedName>
        <fullName evidence="5 12">Alpha-amylase</fullName>
        <ecNumber evidence="4 12">3.2.1.1</ecNumber>
    </recommendedName>
</protein>
<evidence type="ECO:0000259" key="15">
    <source>
        <dbReference type="SMART" id="SM00642"/>
    </source>
</evidence>
<keyword evidence="6" id="KW-0479">Metal-binding</keyword>
<dbReference type="EMBL" id="CP001737">
    <property type="protein sequence ID" value="ACV81462.1"/>
    <property type="molecule type" value="Genomic_DNA"/>
</dbReference>
<comment type="catalytic activity">
    <reaction evidence="1 12">
        <text>Endohydrolysis of (1-&gt;4)-alpha-D-glucosidic linkages in polysaccharides containing three or more (1-&gt;4)-alpha-linked D-glucose units.</text>
        <dbReference type="EC" id="3.2.1.1"/>
    </reaction>
</comment>
<dbReference type="InterPro" id="IPR017853">
    <property type="entry name" value="GH"/>
</dbReference>
<evidence type="ECO:0000256" key="10">
    <source>
        <dbReference type="ARBA" id="ARBA00023295"/>
    </source>
</evidence>
<dbReference type="SUPFAM" id="SSF51011">
    <property type="entry name" value="Glycosyl hydrolase domain"/>
    <property type="match status" value="1"/>
</dbReference>
<evidence type="ECO:0000256" key="5">
    <source>
        <dbReference type="ARBA" id="ARBA00017303"/>
    </source>
</evidence>
<dbReference type="HOGENOM" id="CLU_390203_0_0_11"/>
<keyword evidence="7 12" id="KW-0378">Hydrolase</keyword>
<dbReference type="Gene3D" id="2.60.40.10">
    <property type="entry name" value="Immunoglobulins"/>
    <property type="match status" value="2"/>
</dbReference>
<dbReference type="CDD" id="cd12962">
    <property type="entry name" value="X25_BaPul_like"/>
    <property type="match status" value="1"/>
</dbReference>
<dbReference type="InterPro" id="IPR006048">
    <property type="entry name" value="A-amylase/branching_C"/>
</dbReference>
<dbReference type="SUPFAM" id="SSF51445">
    <property type="entry name" value="(Trans)glycosidases"/>
    <property type="match status" value="1"/>
</dbReference>
<evidence type="ECO:0000256" key="1">
    <source>
        <dbReference type="ARBA" id="ARBA00000548"/>
    </source>
</evidence>
<dbReference type="Gene3D" id="3.20.20.80">
    <property type="entry name" value="Glycosidases"/>
    <property type="match status" value="1"/>
</dbReference>
<dbReference type="SMART" id="SM00642">
    <property type="entry name" value="Aamy"/>
    <property type="match status" value="1"/>
</dbReference>
<dbReference type="eggNOG" id="COG0366">
    <property type="taxonomic scope" value="Bacteria"/>
</dbReference>
<gene>
    <name evidence="16" type="ordered locus">Namu_5195</name>
</gene>
<feature type="signal peptide" evidence="13">
    <location>
        <begin position="1"/>
        <end position="31"/>
    </location>
</feature>
<dbReference type="GO" id="GO:0004556">
    <property type="term" value="F:alpha-amylase activity"/>
    <property type="evidence" value="ECO:0007669"/>
    <property type="project" value="UniProtKB-UniRule"/>
</dbReference>
<dbReference type="InterPro" id="IPR031319">
    <property type="entry name" value="A-amylase_C"/>
</dbReference>
<accession>C8XC68</accession>
<dbReference type="RefSeq" id="WP_015750269.1">
    <property type="nucleotide sequence ID" value="NC_013235.1"/>
</dbReference>
<dbReference type="CDD" id="cd11317">
    <property type="entry name" value="AmyAc_bac_euk_AmyA"/>
    <property type="match status" value="1"/>
</dbReference>
<dbReference type="InterPro" id="IPR013783">
    <property type="entry name" value="Ig-like_fold"/>
</dbReference>
<dbReference type="Pfam" id="PF22058">
    <property type="entry name" value="X25_BaPul_like"/>
    <property type="match status" value="1"/>
</dbReference>
<keyword evidence="8" id="KW-0106">Calcium</keyword>
<dbReference type="InterPro" id="IPR006046">
    <property type="entry name" value="Alpha_amylase"/>
</dbReference>
<evidence type="ECO:0000256" key="2">
    <source>
        <dbReference type="ARBA" id="ARBA00001913"/>
    </source>
</evidence>
<evidence type="ECO:0000256" key="6">
    <source>
        <dbReference type="ARBA" id="ARBA00022723"/>
    </source>
</evidence>
<keyword evidence="13" id="KW-0732">Signal</keyword>
<dbReference type="InterPro" id="IPR013780">
    <property type="entry name" value="Glyco_hydro_b"/>
</dbReference>
<evidence type="ECO:0000256" key="9">
    <source>
        <dbReference type="ARBA" id="ARBA00023277"/>
    </source>
</evidence>
<feature type="chain" id="PRO_5002992999" description="Alpha-amylase" evidence="13">
    <location>
        <begin position="32"/>
        <end position="707"/>
    </location>
</feature>
<dbReference type="Pfam" id="PF00128">
    <property type="entry name" value="Alpha-amylase"/>
    <property type="match status" value="1"/>
</dbReference>
<evidence type="ECO:0000256" key="3">
    <source>
        <dbReference type="ARBA" id="ARBA00008061"/>
    </source>
</evidence>
<evidence type="ECO:0000256" key="12">
    <source>
        <dbReference type="RuleBase" id="RU361134"/>
    </source>
</evidence>
<evidence type="ECO:0000256" key="11">
    <source>
        <dbReference type="RuleBase" id="RU003615"/>
    </source>
</evidence>
<name>C8XC68_NAKMY</name>
<feature type="domain" description="Alpha-amylase C-terminal" evidence="14">
    <location>
        <begin position="615"/>
        <end position="704"/>
    </location>
</feature>
<keyword evidence="17" id="KW-1185">Reference proteome</keyword>
<dbReference type="STRING" id="479431.Namu_5195"/>
<evidence type="ECO:0000256" key="4">
    <source>
        <dbReference type="ARBA" id="ARBA00012595"/>
    </source>
</evidence>
<dbReference type="Gene3D" id="2.60.40.1180">
    <property type="entry name" value="Golgi alpha-mannosidase II"/>
    <property type="match status" value="1"/>
</dbReference>
<organism evidence="16 17">
    <name type="scientific">Nakamurella multipartita (strain ATCC 700099 / DSM 44233 / CIP 104796 / JCM 9543 / NBRC 105858 / Y-104)</name>
    <name type="common">Microsphaera multipartita</name>
    <dbReference type="NCBI Taxonomy" id="479431"/>
    <lineage>
        <taxon>Bacteria</taxon>
        <taxon>Bacillati</taxon>
        <taxon>Actinomycetota</taxon>
        <taxon>Actinomycetes</taxon>
        <taxon>Nakamurellales</taxon>
        <taxon>Nakamurellaceae</taxon>
        <taxon>Nakamurella</taxon>
    </lineage>
</organism>
<evidence type="ECO:0000259" key="14">
    <source>
        <dbReference type="SMART" id="SM00632"/>
    </source>
</evidence>
<dbReference type="SMART" id="SM00632">
    <property type="entry name" value="Aamy_C"/>
    <property type="match status" value="1"/>
</dbReference>
<dbReference type="GO" id="GO:0046872">
    <property type="term" value="F:metal ion binding"/>
    <property type="evidence" value="ECO:0007669"/>
    <property type="project" value="UniProtKB-KW"/>
</dbReference>
<dbReference type="KEGG" id="nml:Namu_5195"/>
<proteinExistence type="inferred from homology"/>
<dbReference type="InterPro" id="IPR054409">
    <property type="entry name" value="X25_BaPul-like"/>
</dbReference>
<dbReference type="PRINTS" id="PR00110">
    <property type="entry name" value="ALPHAAMYLASE"/>
</dbReference>
<dbReference type="InterPro" id="IPR006047">
    <property type="entry name" value="GH13_cat_dom"/>
</dbReference>
<dbReference type="GO" id="GO:0005975">
    <property type="term" value="P:carbohydrate metabolic process"/>
    <property type="evidence" value="ECO:0007669"/>
    <property type="project" value="InterPro"/>
</dbReference>
<dbReference type="EC" id="3.2.1.1" evidence="4 12"/>
<comment type="similarity">
    <text evidence="3 11">Belongs to the glycosyl hydrolase 13 family.</text>
</comment>
<evidence type="ECO:0000313" key="16">
    <source>
        <dbReference type="EMBL" id="ACV81462.1"/>
    </source>
</evidence>
<comment type="cofactor">
    <cofactor evidence="2">
        <name>Ca(2+)</name>
        <dbReference type="ChEBI" id="CHEBI:29108"/>
    </cofactor>
</comment>
<feature type="domain" description="Glycosyl hydrolase family 13 catalytic" evidence="15">
    <location>
        <begin position="249"/>
        <end position="606"/>
    </location>
</feature>
<reference evidence="16 17" key="2">
    <citation type="journal article" date="2010" name="Stand. Genomic Sci.">
        <title>Complete genome sequence of Nakamurella multipartita type strain (Y-104).</title>
        <authorList>
            <person name="Tice H."/>
            <person name="Mayilraj S."/>
            <person name="Sims D."/>
            <person name="Lapidus A."/>
            <person name="Nolan M."/>
            <person name="Lucas S."/>
            <person name="Glavina Del Rio T."/>
            <person name="Copeland A."/>
            <person name="Cheng J.F."/>
            <person name="Meincke L."/>
            <person name="Bruce D."/>
            <person name="Goodwin L."/>
            <person name="Pitluck S."/>
            <person name="Ivanova N."/>
            <person name="Mavromatis K."/>
            <person name="Ovchinnikova G."/>
            <person name="Pati A."/>
            <person name="Chen A."/>
            <person name="Palaniappan K."/>
            <person name="Land M."/>
            <person name="Hauser L."/>
            <person name="Chang Y.J."/>
            <person name="Jeffries C.D."/>
            <person name="Detter J.C."/>
            <person name="Brettin T."/>
            <person name="Rohde M."/>
            <person name="Goker M."/>
            <person name="Bristow J."/>
            <person name="Eisen J.A."/>
            <person name="Markowitz V."/>
            <person name="Hugenholtz P."/>
            <person name="Kyrpides N.C."/>
            <person name="Klenk H.P."/>
            <person name="Chen F."/>
        </authorList>
    </citation>
    <scope>NUCLEOTIDE SEQUENCE [LARGE SCALE GENOMIC DNA]</scope>
    <source>
        <strain evidence="17">ATCC 700099 / DSM 44233 / CIP 104796 / JCM 9543 / NBRC 105858 / Y-104</strain>
    </source>
</reference>
<evidence type="ECO:0000313" key="17">
    <source>
        <dbReference type="Proteomes" id="UP000002218"/>
    </source>
</evidence>
<dbReference type="Pfam" id="PF02806">
    <property type="entry name" value="Alpha-amylase_C"/>
    <property type="match status" value="1"/>
</dbReference>